<dbReference type="Proteomes" id="UP000727407">
    <property type="component" value="Unassembled WGS sequence"/>
</dbReference>
<protein>
    <submittedName>
        <fullName evidence="3">Macrophage mannose receptor 1-like isoform X6</fullName>
    </submittedName>
</protein>
<accession>A0A8J4WZL2</accession>
<proteinExistence type="predicted"/>
<feature type="domain" description="C-type lectin" evidence="2">
    <location>
        <begin position="1"/>
        <end position="49"/>
    </location>
</feature>
<gene>
    <name evidence="3" type="ORF">DAT39_010830</name>
</gene>
<dbReference type="EMBL" id="QNUK01000167">
    <property type="protein sequence ID" value="KAF5899459.1"/>
    <property type="molecule type" value="Genomic_DNA"/>
</dbReference>
<evidence type="ECO:0000259" key="2">
    <source>
        <dbReference type="PROSITE" id="PS50041"/>
    </source>
</evidence>
<keyword evidence="4" id="KW-1185">Reference proteome</keyword>
<keyword evidence="1" id="KW-1015">Disulfide bond</keyword>
<comment type="caution">
    <text evidence="3">The sequence shown here is derived from an EMBL/GenBank/DDBJ whole genome shotgun (WGS) entry which is preliminary data.</text>
</comment>
<dbReference type="AlphaFoldDB" id="A0A8J4WZL2"/>
<dbReference type="InterPro" id="IPR018378">
    <property type="entry name" value="C-type_lectin_CS"/>
</dbReference>
<evidence type="ECO:0000313" key="4">
    <source>
        <dbReference type="Proteomes" id="UP000727407"/>
    </source>
</evidence>
<dbReference type="PROSITE" id="PS50041">
    <property type="entry name" value="C_TYPE_LECTIN_2"/>
    <property type="match status" value="1"/>
</dbReference>
<evidence type="ECO:0000313" key="3">
    <source>
        <dbReference type="EMBL" id="KAF5899459.1"/>
    </source>
</evidence>
<dbReference type="PROSITE" id="PS00615">
    <property type="entry name" value="C_TYPE_LECTIN_1"/>
    <property type="match status" value="1"/>
</dbReference>
<reference evidence="3" key="1">
    <citation type="submission" date="2020-07" db="EMBL/GenBank/DDBJ databases">
        <title>Clarias magur genome sequencing, assembly and annotation.</title>
        <authorList>
            <person name="Kushwaha B."/>
            <person name="Kumar R."/>
            <person name="Das P."/>
            <person name="Joshi C.G."/>
            <person name="Kumar D."/>
            <person name="Nagpure N.S."/>
            <person name="Pandey M."/>
            <person name="Agarwal S."/>
            <person name="Srivastava S."/>
            <person name="Singh M."/>
            <person name="Sahoo L."/>
            <person name="Jayasankar P."/>
            <person name="Meher P.K."/>
            <person name="Koringa P.G."/>
            <person name="Iquebal M.A."/>
            <person name="Das S.P."/>
            <person name="Bit A."/>
            <person name="Patnaik S."/>
            <person name="Patel N."/>
            <person name="Shah T.M."/>
            <person name="Hinsu A."/>
            <person name="Jena J.K."/>
        </authorList>
    </citation>
    <scope>NUCLEOTIDE SEQUENCE</scope>
    <source>
        <strain evidence="3">CIFAMagur01</strain>
        <tissue evidence="3">Testis</tissue>
    </source>
</reference>
<dbReference type="Gene3D" id="3.10.100.10">
    <property type="entry name" value="Mannose-Binding Protein A, subunit A"/>
    <property type="match status" value="1"/>
</dbReference>
<feature type="non-terminal residue" evidence="3">
    <location>
        <position position="1"/>
    </location>
</feature>
<dbReference type="InterPro" id="IPR016186">
    <property type="entry name" value="C-type_lectin-like/link_sf"/>
</dbReference>
<name>A0A8J4WZL2_CLAMG</name>
<keyword evidence="3" id="KW-0675">Receptor</keyword>
<dbReference type="InterPro" id="IPR016187">
    <property type="entry name" value="CTDL_fold"/>
</dbReference>
<dbReference type="InterPro" id="IPR001304">
    <property type="entry name" value="C-type_lectin-like"/>
</dbReference>
<feature type="non-terminal residue" evidence="3">
    <location>
        <position position="50"/>
    </location>
</feature>
<evidence type="ECO:0000256" key="1">
    <source>
        <dbReference type="ARBA" id="ARBA00023157"/>
    </source>
</evidence>
<dbReference type="Pfam" id="PF00059">
    <property type="entry name" value="Lectin_C"/>
    <property type="match status" value="1"/>
</dbReference>
<dbReference type="OrthoDB" id="6369810at2759"/>
<sequence length="50" mass="5788">DLPLKNVTYTNWYPGEPANYYGKESCVAINSAIQWYDTPCGDPKYFICYD</sequence>
<dbReference type="SUPFAM" id="SSF56436">
    <property type="entry name" value="C-type lectin-like"/>
    <property type="match status" value="1"/>
</dbReference>
<organism evidence="3 4">
    <name type="scientific">Clarias magur</name>
    <name type="common">Asian catfish</name>
    <name type="synonym">Macropteronotus magur</name>
    <dbReference type="NCBI Taxonomy" id="1594786"/>
    <lineage>
        <taxon>Eukaryota</taxon>
        <taxon>Metazoa</taxon>
        <taxon>Chordata</taxon>
        <taxon>Craniata</taxon>
        <taxon>Vertebrata</taxon>
        <taxon>Euteleostomi</taxon>
        <taxon>Actinopterygii</taxon>
        <taxon>Neopterygii</taxon>
        <taxon>Teleostei</taxon>
        <taxon>Ostariophysi</taxon>
        <taxon>Siluriformes</taxon>
        <taxon>Clariidae</taxon>
        <taxon>Clarias</taxon>
    </lineage>
</organism>